<name>A0A7J5BNP4_9MICO</name>
<sequence>MAQLPDERRRALLDHVLEVGPIDYPALADALGVSVMTVRRDAESLADEQLLERVRGGVRPPDPLREPTPAEKRVLHPGRKHGIARAARELVRPGAVLGIGAGTTTLAFARAIADVPDLTVVTNAIPIADALSVLPPERVVLTGGTRTVSDALVGPVADQALAGMHLDLAVLGCHGFDAAAGFTAPNLQEAATDRRFLERATSGVVLADASKWGTRGLTSFASLDEIDVLVSDATLPSDAALDRIMRVVRAG</sequence>
<feature type="domain" description="HTH deoR-type" evidence="3">
    <location>
        <begin position="5"/>
        <end position="60"/>
    </location>
</feature>
<keyword evidence="1" id="KW-0805">Transcription regulation</keyword>
<evidence type="ECO:0000313" key="4">
    <source>
        <dbReference type="EMBL" id="KAB1653813.1"/>
    </source>
</evidence>
<proteinExistence type="predicted"/>
<comment type="caution">
    <text evidence="4">The sequence shown here is derived from an EMBL/GenBank/DDBJ whole genome shotgun (WGS) entry which is preliminary data.</text>
</comment>
<dbReference type="PANTHER" id="PTHR30363:SF44">
    <property type="entry name" value="AGA OPERON TRANSCRIPTIONAL REPRESSOR-RELATED"/>
    <property type="match status" value="1"/>
</dbReference>
<dbReference type="GO" id="GO:0003700">
    <property type="term" value="F:DNA-binding transcription factor activity"/>
    <property type="evidence" value="ECO:0007669"/>
    <property type="project" value="InterPro"/>
</dbReference>
<dbReference type="RefSeq" id="WP_158041650.1">
    <property type="nucleotide sequence ID" value="NZ_JACCFV010000001.1"/>
</dbReference>
<dbReference type="SUPFAM" id="SSF46785">
    <property type="entry name" value="Winged helix' DNA-binding domain"/>
    <property type="match status" value="1"/>
</dbReference>
<protein>
    <submittedName>
        <fullName evidence="4">DeoR/GlpR transcriptional regulator</fullName>
    </submittedName>
</protein>
<reference evidence="4 5" key="1">
    <citation type="submission" date="2019-09" db="EMBL/GenBank/DDBJ databases">
        <title>Phylogeny of genus Pseudoclavibacter and closely related genus.</title>
        <authorList>
            <person name="Li Y."/>
        </authorList>
    </citation>
    <scope>NUCLEOTIDE SEQUENCE [LARGE SCALE GENOMIC DNA]</scope>
    <source>
        <strain evidence="4 5">DSM 23821</strain>
    </source>
</reference>
<dbReference type="EMBL" id="WBJZ01000021">
    <property type="protein sequence ID" value="KAB1653813.1"/>
    <property type="molecule type" value="Genomic_DNA"/>
</dbReference>
<dbReference type="OrthoDB" id="7688673at2"/>
<dbReference type="PANTHER" id="PTHR30363">
    <property type="entry name" value="HTH-TYPE TRANSCRIPTIONAL REGULATOR SRLR-RELATED"/>
    <property type="match status" value="1"/>
</dbReference>
<evidence type="ECO:0000313" key="5">
    <source>
        <dbReference type="Proteomes" id="UP000467240"/>
    </source>
</evidence>
<keyword evidence="2" id="KW-0804">Transcription</keyword>
<dbReference type="PROSITE" id="PS51000">
    <property type="entry name" value="HTH_DEOR_2"/>
    <property type="match status" value="1"/>
</dbReference>
<dbReference type="SMART" id="SM01134">
    <property type="entry name" value="DeoRC"/>
    <property type="match status" value="1"/>
</dbReference>
<dbReference type="InterPro" id="IPR050313">
    <property type="entry name" value="Carb_Metab_HTH_regulators"/>
</dbReference>
<dbReference type="InterPro" id="IPR001034">
    <property type="entry name" value="DeoR_HTH"/>
</dbReference>
<accession>A0A7J5BNP4</accession>
<dbReference type="Pfam" id="PF08220">
    <property type="entry name" value="HTH_DeoR"/>
    <property type="match status" value="1"/>
</dbReference>
<dbReference type="InterPro" id="IPR037171">
    <property type="entry name" value="NagB/RpiA_transferase-like"/>
</dbReference>
<dbReference type="AlphaFoldDB" id="A0A7J5BNP4"/>
<dbReference type="Pfam" id="PF00455">
    <property type="entry name" value="DeoRC"/>
    <property type="match status" value="1"/>
</dbReference>
<gene>
    <name evidence="4" type="ORF">F8O01_14385</name>
</gene>
<dbReference type="InterPro" id="IPR014036">
    <property type="entry name" value="DeoR-like_C"/>
</dbReference>
<dbReference type="SUPFAM" id="SSF100950">
    <property type="entry name" value="NagB/RpiA/CoA transferase-like"/>
    <property type="match status" value="1"/>
</dbReference>
<evidence type="ECO:0000256" key="1">
    <source>
        <dbReference type="ARBA" id="ARBA00023015"/>
    </source>
</evidence>
<evidence type="ECO:0000256" key="2">
    <source>
        <dbReference type="ARBA" id="ARBA00023163"/>
    </source>
</evidence>
<dbReference type="PRINTS" id="PR00037">
    <property type="entry name" value="HTHLACR"/>
</dbReference>
<dbReference type="InterPro" id="IPR036390">
    <property type="entry name" value="WH_DNA-bd_sf"/>
</dbReference>
<dbReference type="Proteomes" id="UP000467240">
    <property type="component" value="Unassembled WGS sequence"/>
</dbReference>
<dbReference type="SMART" id="SM00420">
    <property type="entry name" value="HTH_DEOR"/>
    <property type="match status" value="1"/>
</dbReference>
<evidence type="ECO:0000259" key="3">
    <source>
        <dbReference type="PROSITE" id="PS51000"/>
    </source>
</evidence>
<keyword evidence="5" id="KW-1185">Reference proteome</keyword>
<organism evidence="4 5">
    <name type="scientific">Pseudoclavibacter chungangensis</name>
    <dbReference type="NCBI Taxonomy" id="587635"/>
    <lineage>
        <taxon>Bacteria</taxon>
        <taxon>Bacillati</taxon>
        <taxon>Actinomycetota</taxon>
        <taxon>Actinomycetes</taxon>
        <taxon>Micrococcales</taxon>
        <taxon>Microbacteriaceae</taxon>
        <taxon>Pseudoclavibacter</taxon>
    </lineage>
</organism>
<dbReference type="Gene3D" id="3.40.50.1360">
    <property type="match status" value="1"/>
</dbReference>